<dbReference type="InterPro" id="IPR003593">
    <property type="entry name" value="AAA+_ATPase"/>
</dbReference>
<dbReference type="Gene3D" id="3.40.1440.10">
    <property type="entry name" value="GIY-YIG endonuclease"/>
    <property type="match status" value="1"/>
</dbReference>
<organism evidence="2 3">
    <name type="scientific">Apilactobacillus apisilvae</name>
    <dbReference type="NCBI Taxonomy" id="2923364"/>
    <lineage>
        <taxon>Bacteria</taxon>
        <taxon>Bacillati</taxon>
        <taxon>Bacillota</taxon>
        <taxon>Bacilli</taxon>
        <taxon>Lactobacillales</taxon>
        <taxon>Lactobacillaceae</taxon>
        <taxon>Apilactobacillus</taxon>
    </lineage>
</organism>
<dbReference type="CDD" id="cd10439">
    <property type="entry name" value="GIY-YIG_COG3410"/>
    <property type="match status" value="1"/>
</dbReference>
<dbReference type="InterPro" id="IPR035901">
    <property type="entry name" value="GIY-YIG_endonuc_sf"/>
</dbReference>
<accession>A0ABY4PG89</accession>
<dbReference type="InterPro" id="IPR027417">
    <property type="entry name" value="P-loop_NTPase"/>
</dbReference>
<dbReference type="RefSeq" id="WP_249510573.1">
    <property type="nucleotide sequence ID" value="NZ_CP093362.1"/>
</dbReference>
<evidence type="ECO:0000259" key="1">
    <source>
        <dbReference type="PROSITE" id="PS50164"/>
    </source>
</evidence>
<evidence type="ECO:0000313" key="2">
    <source>
        <dbReference type="EMBL" id="UQS84587.1"/>
    </source>
</evidence>
<dbReference type="PROSITE" id="PS50164">
    <property type="entry name" value="GIY_YIG"/>
    <property type="match status" value="1"/>
</dbReference>
<sequence length="580" mass="67393">MNNKISEKYTPIIKHYNYNVNTKNEIIKSNNKFIVRYPTVYIIIDKAKKDKFKAYVGETNNIIRRTEEHLKNESSDRTDWTKLNKSKNAEIIVIAHKEFNKSLTLDIENKLMQYLLSDDSINHLNNRRSNDQDLYYTSQDCQKIFSSLWNKLSEDNNELFPDVQDIRNSSIFKASPFHKLTEEQIDAKDKIISKIRDKVNQKYTENNLVIIEGSAGTGKTVLLSSLFAEINENIDLPESYLLVNHNEQVEVYKNIADKLEIKSKQGDDIVNKPTKFLNKHSKSDSKVGIVMIDEAHLLLTQGKQAYRGKNQLSDIINRAKVVVAVIDPRQVLTSEEYIESDQYKKLISDAKENNNLVELKQQNRIQANIHTINWIETLISKGKIDDIPYDNKYEIKVFNNPFKLYKKIKDHDRQDENIFKGLSRVVATFDWEYKNKSPENNDYWRVNIGDNFSLPWNLELPINKNYKHLPWAEQPQTIDEVGSTYTIQGFDLNYCGLIIGPSVKFRDGKIIYDPKESHNNNAKKNRTLSNGNKVDVSQNLLNNELNVLMKRGVHGLYIYAVDKQLRDELIKRAGKNNLLL</sequence>
<dbReference type="InterPro" id="IPR000305">
    <property type="entry name" value="GIY-YIG_endonuc"/>
</dbReference>
<dbReference type="Pfam" id="PF09848">
    <property type="entry name" value="SLFN-g3_helicase"/>
    <property type="match status" value="1"/>
</dbReference>
<evidence type="ECO:0000313" key="3">
    <source>
        <dbReference type="Proteomes" id="UP000831859"/>
    </source>
</evidence>
<feature type="domain" description="GIY-YIG" evidence="1">
    <location>
        <begin position="36"/>
        <end position="127"/>
    </location>
</feature>
<dbReference type="EMBL" id="CP093362">
    <property type="protein sequence ID" value="UQS84587.1"/>
    <property type="molecule type" value="Genomic_DNA"/>
</dbReference>
<dbReference type="InterPro" id="IPR018647">
    <property type="entry name" value="SLFN_3-like_DNA/RNA_helicase"/>
</dbReference>
<dbReference type="Gene3D" id="3.40.50.300">
    <property type="entry name" value="P-loop containing nucleotide triphosphate hydrolases"/>
    <property type="match status" value="1"/>
</dbReference>
<gene>
    <name evidence="2" type="ORF">MOO46_04870</name>
</gene>
<keyword evidence="3" id="KW-1185">Reference proteome</keyword>
<dbReference type="SUPFAM" id="SSF52540">
    <property type="entry name" value="P-loop containing nucleoside triphosphate hydrolases"/>
    <property type="match status" value="1"/>
</dbReference>
<dbReference type="Pfam" id="PF01541">
    <property type="entry name" value="GIY-YIG"/>
    <property type="match status" value="1"/>
</dbReference>
<proteinExistence type="predicted"/>
<dbReference type="SMART" id="SM00382">
    <property type="entry name" value="AAA"/>
    <property type="match status" value="1"/>
</dbReference>
<reference evidence="2 3" key="1">
    <citation type="journal article" date="2022" name="Int. J. Syst. Evol. Microbiol.">
        <title>Apilactobacillus apisilvae sp. nov., Nicolia spurrieriana gen. nov. sp. nov., Bombilactobacillus folatiphilus sp. nov. and Bombilactobacillus thymidiniphilus sp. nov., four new lactic acid bacterial isolates from stingless bees Tetragonula carbonaria and Austroplebeia australis.</title>
        <authorList>
            <person name="Oliphant S.A."/>
            <person name="Watson-Haigh N.S."/>
            <person name="Sumby K.M."/>
            <person name="Gardner J."/>
            <person name="Groom S."/>
            <person name="Jiranek V."/>
        </authorList>
    </citation>
    <scope>NUCLEOTIDE SEQUENCE [LARGE SCALE GENOMIC DNA]</scope>
    <source>
        <strain evidence="2 3">SG5_A10</strain>
    </source>
</reference>
<protein>
    <submittedName>
        <fullName evidence="2">DUF2075 domain-containing protein</fullName>
    </submittedName>
</protein>
<name>A0ABY4PG89_9LACO</name>
<dbReference type="Proteomes" id="UP000831859">
    <property type="component" value="Chromosome"/>
</dbReference>